<dbReference type="EMBL" id="MFYX01000073">
    <property type="protein sequence ID" value="OGK04390.1"/>
    <property type="molecule type" value="Genomic_DNA"/>
</dbReference>
<keyword evidence="1" id="KW-0812">Transmembrane</keyword>
<keyword evidence="2" id="KW-0732">Signal</keyword>
<sequence>MKTFLFFMTASLLCLPVFSQLDLKEKAQLIGIQIEDKKGATEQEMLSDVSFIFISQPSAFYHQRKDSLVTIEFYDATLGEEPIPSIIQSPFVNSWVSVDKVDVNAGIEGLKADFKDVVRVSLEIEKGIDIDFTMSQDFNVFTLATVWSKTGKTATTLTQKKSNKKAWIWMAGGSAVLIGGVVGVLLIANDDGDGTKTAVWPVPAPPSLPPAPAN</sequence>
<organism evidence="3 4">
    <name type="scientific">Candidatus Raymondbacteria bacterium RIFOXYD12_FULL_49_13</name>
    <dbReference type="NCBI Taxonomy" id="1817890"/>
    <lineage>
        <taxon>Bacteria</taxon>
        <taxon>Raymondiibacteriota</taxon>
    </lineage>
</organism>
<accession>A0A1F7FCI0</accession>
<protein>
    <submittedName>
        <fullName evidence="3">Uncharacterized protein</fullName>
    </submittedName>
</protein>
<keyword evidence="1" id="KW-0472">Membrane</keyword>
<keyword evidence="1" id="KW-1133">Transmembrane helix</keyword>
<feature type="signal peptide" evidence="2">
    <location>
        <begin position="1"/>
        <end position="19"/>
    </location>
</feature>
<feature type="chain" id="PRO_5009528608" evidence="2">
    <location>
        <begin position="20"/>
        <end position="214"/>
    </location>
</feature>
<comment type="caution">
    <text evidence="3">The sequence shown here is derived from an EMBL/GenBank/DDBJ whole genome shotgun (WGS) entry which is preliminary data.</text>
</comment>
<evidence type="ECO:0000313" key="3">
    <source>
        <dbReference type="EMBL" id="OGK04390.1"/>
    </source>
</evidence>
<evidence type="ECO:0000256" key="1">
    <source>
        <dbReference type="SAM" id="Phobius"/>
    </source>
</evidence>
<evidence type="ECO:0000313" key="4">
    <source>
        <dbReference type="Proteomes" id="UP000179243"/>
    </source>
</evidence>
<feature type="transmembrane region" description="Helical" evidence="1">
    <location>
        <begin position="166"/>
        <end position="188"/>
    </location>
</feature>
<name>A0A1F7FCI0_UNCRA</name>
<reference evidence="3 4" key="1">
    <citation type="journal article" date="2016" name="Nat. Commun.">
        <title>Thousands of microbial genomes shed light on interconnected biogeochemical processes in an aquifer system.</title>
        <authorList>
            <person name="Anantharaman K."/>
            <person name="Brown C.T."/>
            <person name="Hug L.A."/>
            <person name="Sharon I."/>
            <person name="Castelle C.J."/>
            <person name="Probst A.J."/>
            <person name="Thomas B.C."/>
            <person name="Singh A."/>
            <person name="Wilkins M.J."/>
            <person name="Karaoz U."/>
            <person name="Brodie E.L."/>
            <person name="Williams K.H."/>
            <person name="Hubbard S.S."/>
            <person name="Banfield J.F."/>
        </authorList>
    </citation>
    <scope>NUCLEOTIDE SEQUENCE [LARGE SCALE GENOMIC DNA]</scope>
</reference>
<evidence type="ECO:0000256" key="2">
    <source>
        <dbReference type="SAM" id="SignalP"/>
    </source>
</evidence>
<gene>
    <name evidence="3" type="ORF">A2519_18450</name>
</gene>
<dbReference type="AlphaFoldDB" id="A0A1F7FCI0"/>
<proteinExistence type="predicted"/>
<dbReference type="Proteomes" id="UP000179243">
    <property type="component" value="Unassembled WGS sequence"/>
</dbReference>